<proteinExistence type="predicted"/>
<reference evidence="1 2" key="1">
    <citation type="submission" date="2016-10" db="EMBL/GenBank/DDBJ databases">
        <authorList>
            <person name="de Groot N.N."/>
        </authorList>
    </citation>
    <scope>NUCLEOTIDE SEQUENCE [LARGE SCALE GENOMIC DNA]</scope>
    <source>
        <strain evidence="1 2">DSM 44908</strain>
    </source>
</reference>
<evidence type="ECO:0000313" key="2">
    <source>
        <dbReference type="Proteomes" id="UP000182054"/>
    </source>
</evidence>
<dbReference type="Proteomes" id="UP000182054">
    <property type="component" value="Unassembled WGS sequence"/>
</dbReference>
<evidence type="ECO:0000313" key="1">
    <source>
        <dbReference type="EMBL" id="SFA47387.1"/>
    </source>
</evidence>
<organism evidence="1 2">
    <name type="scientific">Rhodococcoides kroppenstedtii</name>
    <dbReference type="NCBI Taxonomy" id="293050"/>
    <lineage>
        <taxon>Bacteria</taxon>
        <taxon>Bacillati</taxon>
        <taxon>Actinomycetota</taxon>
        <taxon>Actinomycetes</taxon>
        <taxon>Mycobacteriales</taxon>
        <taxon>Nocardiaceae</taxon>
        <taxon>Rhodococcoides</taxon>
    </lineage>
</organism>
<name>A0A1I0T6R8_9NOCA</name>
<dbReference type="OrthoDB" id="4485738at2"/>
<evidence type="ECO:0008006" key="3">
    <source>
        <dbReference type="Google" id="ProtNLM"/>
    </source>
</evidence>
<dbReference type="RefSeq" id="WP_068361527.1">
    <property type="nucleotide sequence ID" value="NZ_FOJN01000004.1"/>
</dbReference>
<accession>A0A1I0T6R8</accession>
<protein>
    <recommendedName>
        <fullName evidence="3">Asp23 family, cell envelope-related function</fullName>
    </recommendedName>
</protein>
<dbReference type="EMBL" id="FOJN01000004">
    <property type="protein sequence ID" value="SFA47387.1"/>
    <property type="molecule type" value="Genomic_DNA"/>
</dbReference>
<dbReference type="AlphaFoldDB" id="A0A1I0T6R8"/>
<gene>
    <name evidence="1" type="ORF">SAMN05444374_104196</name>
</gene>
<sequence length="151" mass="16106">MAVTLDDGAGADPILDRAARELRDEETPSWVTASAAILATLRRTTRRTTPIDAAFPSEAAGDTLRIGDHVVRLAVLRALGGLPSRVRAVELDVDGRRLIGASLDIAIPYLQDLDELVAAIETRVVDALAEVVGVRVSPTDVRIHVVDVVDP</sequence>
<dbReference type="GeneID" id="85485350"/>